<dbReference type="KEGG" id="sdl:Sdel_2031"/>
<organism evidence="2 3">
    <name type="scientific">Sulfurospirillum deleyianum (strain ATCC 51133 / DSM 6946 / 5175)</name>
    <dbReference type="NCBI Taxonomy" id="525898"/>
    <lineage>
        <taxon>Bacteria</taxon>
        <taxon>Pseudomonadati</taxon>
        <taxon>Campylobacterota</taxon>
        <taxon>Epsilonproteobacteria</taxon>
        <taxon>Campylobacterales</taxon>
        <taxon>Sulfurospirillaceae</taxon>
        <taxon>Sulfurospirillum</taxon>
    </lineage>
</organism>
<keyword evidence="3" id="KW-1185">Reference proteome</keyword>
<reference evidence="3" key="1">
    <citation type="submission" date="2009-11" db="EMBL/GenBank/DDBJ databases">
        <title>The complete genome of Sulfurospirillum deleyianum DSM 6946.</title>
        <authorList>
            <consortium name="US DOE Joint Genome Institute (JGI-PGF)"/>
            <person name="Lucas S."/>
            <person name="Copeland A."/>
            <person name="Lapidus A."/>
            <person name="Glavina del Rio T."/>
            <person name="Dalin E."/>
            <person name="Tice H."/>
            <person name="Bruce D."/>
            <person name="Goodwin L."/>
            <person name="Pitluck S."/>
            <person name="Kyrpides N."/>
            <person name="Mavromatis K."/>
            <person name="Ivanova N."/>
            <person name="Ovchinnikova G."/>
            <person name="Munk A.C."/>
            <person name="Lu M."/>
            <person name="Brettin T."/>
            <person name="Detter J.C."/>
            <person name="Han C."/>
            <person name="Tapia R."/>
            <person name="Larimer F."/>
            <person name="Land M."/>
            <person name="Hauser L."/>
            <person name="Markowitz V."/>
            <person name="Cheng J.F."/>
            <person name="Hugenholtz P."/>
            <person name="Woyke T."/>
            <person name="Wu D."/>
            <person name="Aumann P."/>
            <person name="Schneider S."/>
            <person name="Lang E."/>
            <person name="Spring S."/>
            <person name="Klenk H.P."/>
            <person name="Eisen J.A."/>
        </authorList>
    </citation>
    <scope>NUCLEOTIDE SEQUENCE [LARGE SCALE GENOMIC DNA]</scope>
    <source>
        <strain evidence="3">ATCC 51133 / DSM 6946 / 5175</strain>
    </source>
</reference>
<dbReference type="EMBL" id="CP001816">
    <property type="protein sequence ID" value="ACZ13044.1"/>
    <property type="molecule type" value="Genomic_DNA"/>
</dbReference>
<dbReference type="Pfam" id="PF02579">
    <property type="entry name" value="Nitro_FeMo-Co"/>
    <property type="match status" value="1"/>
</dbReference>
<feature type="domain" description="Dinitrogenase iron-molybdenum cofactor biosynthesis" evidence="1">
    <location>
        <begin position="15"/>
        <end position="97"/>
    </location>
</feature>
<dbReference type="SUPFAM" id="SSF53146">
    <property type="entry name" value="Nitrogenase accessory factor-like"/>
    <property type="match status" value="1"/>
</dbReference>
<dbReference type="Proteomes" id="UP000002222">
    <property type="component" value="Chromosome"/>
</dbReference>
<dbReference type="eggNOG" id="COG1433">
    <property type="taxonomic scope" value="Bacteria"/>
</dbReference>
<dbReference type="InterPro" id="IPR036105">
    <property type="entry name" value="DiNase_FeMo-co_biosyn_sf"/>
</dbReference>
<reference evidence="2 3" key="2">
    <citation type="journal article" date="2010" name="Stand. Genomic Sci.">
        <title>Complete genome sequence of Sulfurospirillum deleyianum type strain (5175).</title>
        <authorList>
            <person name="Sikorski J."/>
            <person name="Lapidus A."/>
            <person name="Copeland A."/>
            <person name="Glavina Del Rio T."/>
            <person name="Nolan M."/>
            <person name="Lucas S."/>
            <person name="Chen F."/>
            <person name="Tice H."/>
            <person name="Cheng J.F."/>
            <person name="Saunders E."/>
            <person name="Bruce D."/>
            <person name="Goodwin L."/>
            <person name="Pitluck S."/>
            <person name="Ovchinnikova G."/>
            <person name="Pati A."/>
            <person name="Ivanova N."/>
            <person name="Mavromatis K."/>
            <person name="Chen A."/>
            <person name="Palaniappan K."/>
            <person name="Chain P."/>
            <person name="Land M."/>
            <person name="Hauser L."/>
            <person name="Chang Y.J."/>
            <person name="Jeffries C.D."/>
            <person name="Brettin T."/>
            <person name="Detter J.C."/>
            <person name="Han C."/>
            <person name="Rohde M."/>
            <person name="Lang E."/>
            <person name="Spring S."/>
            <person name="Goker M."/>
            <person name="Bristow J."/>
            <person name="Eisen J.A."/>
            <person name="Markowitz V."/>
            <person name="Hugenholtz P."/>
            <person name="Kyrpides N.C."/>
            <person name="Klenk H.P."/>
        </authorList>
    </citation>
    <scope>NUCLEOTIDE SEQUENCE [LARGE SCALE GENOMIC DNA]</scope>
    <source>
        <strain evidence="3">ATCC 51133 / DSM 6946 / 5175</strain>
    </source>
</reference>
<accession>D1B4M4</accession>
<evidence type="ECO:0000313" key="3">
    <source>
        <dbReference type="Proteomes" id="UP000002222"/>
    </source>
</evidence>
<evidence type="ECO:0000313" key="2">
    <source>
        <dbReference type="EMBL" id="ACZ13044.1"/>
    </source>
</evidence>
<name>D1B4M4_SULD5</name>
<dbReference type="InterPro" id="IPR003731">
    <property type="entry name" value="Di-Nase_FeMo-co_biosynth"/>
</dbReference>
<dbReference type="HOGENOM" id="CLU_104194_1_0_7"/>
<dbReference type="AlphaFoldDB" id="D1B4M4"/>
<proteinExistence type="predicted"/>
<sequence>MIAMPIKTENQNGILAPLFGKAKWFALIDDAGTVTIHANSKEGGMRVARWFEQMGVTTLITNHLGEKPFHALRQAGVKIYFAGEERISIEEAMKHLKANTLLEVTLSNYMNLLGEEATGHHHEEEPLDNDKKPLFKTKLKCCETKGENSLMGHEHQHTPCHKHETH</sequence>
<evidence type="ECO:0000259" key="1">
    <source>
        <dbReference type="Pfam" id="PF02579"/>
    </source>
</evidence>
<dbReference type="Gene3D" id="3.30.420.130">
    <property type="entry name" value="Dinitrogenase iron-molybdenum cofactor biosynthesis domain"/>
    <property type="match status" value="1"/>
</dbReference>
<dbReference type="OrthoDB" id="5348293at2"/>
<gene>
    <name evidence="2" type="ordered locus">Sdel_2031</name>
</gene>
<dbReference type="RefSeq" id="WP_012857789.1">
    <property type="nucleotide sequence ID" value="NC_013512.1"/>
</dbReference>
<dbReference type="STRING" id="525898.Sdel_2031"/>
<protein>
    <recommendedName>
        <fullName evidence="1">Dinitrogenase iron-molybdenum cofactor biosynthesis domain-containing protein</fullName>
    </recommendedName>
</protein>